<protein>
    <submittedName>
        <fullName evidence="2">Uncharacterized protein</fullName>
    </submittedName>
</protein>
<evidence type="ECO:0000313" key="2">
    <source>
        <dbReference type="EMBL" id="RIW29116.1"/>
    </source>
</evidence>
<evidence type="ECO:0000256" key="1">
    <source>
        <dbReference type="SAM" id="MobiDB-lite"/>
    </source>
</evidence>
<feature type="compositionally biased region" description="Basic and acidic residues" evidence="1">
    <location>
        <begin position="42"/>
        <end position="67"/>
    </location>
</feature>
<evidence type="ECO:0000313" key="3">
    <source>
        <dbReference type="Proteomes" id="UP000265801"/>
    </source>
</evidence>
<feature type="compositionally biased region" description="Basic and acidic residues" evidence="1">
    <location>
        <begin position="1"/>
        <end position="15"/>
    </location>
</feature>
<feature type="compositionally biased region" description="Basic and acidic residues" evidence="1">
    <location>
        <begin position="96"/>
        <end position="119"/>
    </location>
</feature>
<comment type="caution">
    <text evidence="2">The sequence shown here is derived from an EMBL/GenBank/DDBJ whole genome shotgun (WGS) entry which is preliminary data.</text>
</comment>
<reference evidence="2 3" key="1">
    <citation type="submission" date="2018-09" db="EMBL/GenBank/DDBJ databases">
        <title>Bacillus saliacetes sp. nov., isolated from Thai shrimp paste (Ka-pi).</title>
        <authorList>
            <person name="Daroonpunt R."/>
            <person name="Tanasupawat S."/>
            <person name="Yiamsombut S."/>
        </authorList>
    </citation>
    <scope>NUCLEOTIDE SEQUENCE [LARGE SCALE GENOMIC DNA]</scope>
    <source>
        <strain evidence="2 3">SKP7-4</strain>
    </source>
</reference>
<keyword evidence="3" id="KW-1185">Reference proteome</keyword>
<sequence length="153" mass="17313">MWRYSDRNAGKEAELVRIPPVFGQKSREGSRVSPNQPGIRTEMPERKPSESESHRYSDRNPGKEAKLVRISPVFGQKCRKGSRVSPNPPGIWTEMPGRKPSESESHRYSDRNPGKEADFVRITSVFGQKSREGSRVSPNPPGIRTEMPERKPS</sequence>
<name>A0A3A1QPY3_9BACI</name>
<organism evidence="2 3">
    <name type="scientific">Bacillus salacetis</name>
    <dbReference type="NCBI Taxonomy" id="2315464"/>
    <lineage>
        <taxon>Bacteria</taxon>
        <taxon>Bacillati</taxon>
        <taxon>Bacillota</taxon>
        <taxon>Bacilli</taxon>
        <taxon>Bacillales</taxon>
        <taxon>Bacillaceae</taxon>
        <taxon>Bacillus</taxon>
    </lineage>
</organism>
<feature type="region of interest" description="Disordered" evidence="1">
    <location>
        <begin position="1"/>
        <end position="153"/>
    </location>
</feature>
<dbReference type="Proteomes" id="UP000265801">
    <property type="component" value="Unassembled WGS sequence"/>
</dbReference>
<dbReference type="AlphaFoldDB" id="A0A3A1QPY3"/>
<proteinExistence type="predicted"/>
<dbReference type="EMBL" id="QXIR01000036">
    <property type="protein sequence ID" value="RIW29116.1"/>
    <property type="molecule type" value="Genomic_DNA"/>
</dbReference>
<gene>
    <name evidence="2" type="ORF">D3H55_19890</name>
</gene>
<accession>A0A3A1QPY3</accession>